<keyword evidence="3" id="KW-1185">Reference proteome</keyword>
<dbReference type="EMBL" id="FYEH01000017">
    <property type="protein sequence ID" value="SNB78018.1"/>
    <property type="molecule type" value="Genomic_DNA"/>
</dbReference>
<dbReference type="Pfam" id="PF20254">
    <property type="entry name" value="DMFA2_C"/>
    <property type="match status" value="1"/>
</dbReference>
<sequence length="754" mass="82536">MLKIVGYPDRYSVAPGETIAFHISLEEGSSFDARLVRVVNGDSNPAGPGLDLPHFPSPVDGTYPGQPRRADAGSYVRVNPFPALGGSFSFRALIWPTLLARPEQVLATQWDAERQAGFALLIQDGRLTLKLADGGGGTHACHLEARLIDRKWYAISFSLDPAAGTWRLNQRALLEHAGIVDSASKQGGLACQLPSIEAPLVLAGMPAVDGTVGLHFNGKMVAPAFFSGLHAADALEAAALGAVPAILANATIAAYDFSKDIRSVRVSDIGPNRLHGEIVNLPARGMKGPNWTGLHHTWQAAPTEYGAIHFHEDDLYDAGWPADLSWTLPKDAKSGAYALHLKCGETDAEAMRETYIPFFVRPPRAARDRVNRPKVAFLAPTASYMAYANHGEHITVRGVERMMGRLLHFGHQDVYLYEHPELCHSLYDKHADGSGVCYSSRLRPNINCAPRYHSWLGGDGSSLYQYNADTHLFGWLAHHEIEYDIITDEDLHRDGYELIRDYQVILTGSHPEYHSTPMWDAMKAWLDRGGRLMYLGGNGWYWRIAFHDELPGVIEVRRAEDGIRSWEAEPGEYYHSFTGEYGGLWRRCGRAPNSIVGIGFIAQGFDVSSPYLRGPDADDPRASFIFKGVTEDIIGDFGLIGGGAAGIELDCINPLLGSPPNILRLASSIDHSPLMLLVNEEFTATLPNLGGDQNDRVHADLAFVETAAGGAIFATGSIAWCGSLPWNNYDNNVSTITLNTLRRFMSDEPFTPPA</sequence>
<gene>
    <name evidence="2" type="ORF">SAMN07250955_11776</name>
</gene>
<dbReference type="Proteomes" id="UP000197065">
    <property type="component" value="Unassembled WGS sequence"/>
</dbReference>
<protein>
    <submittedName>
        <fullName evidence="2">N,N-dimethylformamidase</fullName>
    </submittedName>
</protein>
<proteinExistence type="predicted"/>
<reference evidence="2 3" key="1">
    <citation type="submission" date="2017-06" db="EMBL/GenBank/DDBJ databases">
        <authorList>
            <person name="Kim H.J."/>
            <person name="Triplett B.A."/>
        </authorList>
    </citation>
    <scope>NUCLEOTIDE SEQUENCE [LARGE SCALE GENOMIC DNA]</scope>
    <source>
        <strain evidence="2 3">B29T1</strain>
    </source>
</reference>
<evidence type="ECO:0000313" key="3">
    <source>
        <dbReference type="Proteomes" id="UP000197065"/>
    </source>
</evidence>
<name>A0A212RYX6_9PROT</name>
<evidence type="ECO:0000259" key="1">
    <source>
        <dbReference type="Pfam" id="PF20254"/>
    </source>
</evidence>
<accession>A0A212RYX6</accession>
<organism evidence="2 3">
    <name type="scientific">Arboricoccus pini</name>
    <dbReference type="NCBI Taxonomy" id="1963835"/>
    <lineage>
        <taxon>Bacteria</taxon>
        <taxon>Pseudomonadati</taxon>
        <taxon>Pseudomonadota</taxon>
        <taxon>Alphaproteobacteria</taxon>
        <taxon>Geminicoccales</taxon>
        <taxon>Geminicoccaceae</taxon>
        <taxon>Arboricoccus</taxon>
    </lineage>
</organism>
<feature type="domain" description="N,N-dimethylformamidase beta subunit-like C-terminal" evidence="1">
    <location>
        <begin position="286"/>
        <end position="731"/>
    </location>
</feature>
<evidence type="ECO:0000313" key="2">
    <source>
        <dbReference type="EMBL" id="SNB78018.1"/>
    </source>
</evidence>
<dbReference type="InterPro" id="IPR046540">
    <property type="entry name" value="DMFA2_C"/>
</dbReference>
<dbReference type="AlphaFoldDB" id="A0A212RYX6"/>
<dbReference type="OrthoDB" id="505641at2"/>
<dbReference type="InterPro" id="IPR029062">
    <property type="entry name" value="Class_I_gatase-like"/>
</dbReference>
<dbReference type="SUPFAM" id="SSF49899">
    <property type="entry name" value="Concanavalin A-like lectins/glucanases"/>
    <property type="match status" value="1"/>
</dbReference>
<dbReference type="RefSeq" id="WP_088562819.1">
    <property type="nucleotide sequence ID" value="NZ_FYEH01000017.1"/>
</dbReference>
<dbReference type="SUPFAM" id="SSF52317">
    <property type="entry name" value="Class I glutamine amidotransferase-like"/>
    <property type="match status" value="1"/>
</dbReference>
<dbReference type="InterPro" id="IPR013320">
    <property type="entry name" value="ConA-like_dom_sf"/>
</dbReference>